<dbReference type="InterPro" id="IPR001357">
    <property type="entry name" value="BRCT_dom"/>
</dbReference>
<gene>
    <name evidence="2" type="ORF">WJX73_006817</name>
</gene>
<protein>
    <recommendedName>
        <fullName evidence="1">BRCT domain-containing protein</fullName>
    </recommendedName>
</protein>
<organism evidence="2 3">
    <name type="scientific">Symbiochloris irregularis</name>
    <dbReference type="NCBI Taxonomy" id="706552"/>
    <lineage>
        <taxon>Eukaryota</taxon>
        <taxon>Viridiplantae</taxon>
        <taxon>Chlorophyta</taxon>
        <taxon>core chlorophytes</taxon>
        <taxon>Trebouxiophyceae</taxon>
        <taxon>Trebouxiales</taxon>
        <taxon>Trebouxiaceae</taxon>
        <taxon>Symbiochloris</taxon>
    </lineage>
</organism>
<dbReference type="AlphaFoldDB" id="A0AAW1PSQ0"/>
<feature type="domain" description="BRCT" evidence="1">
    <location>
        <begin position="105"/>
        <end position="201"/>
    </location>
</feature>
<dbReference type="Pfam" id="PF00533">
    <property type="entry name" value="BRCT"/>
    <property type="match status" value="1"/>
</dbReference>
<dbReference type="PROSITE" id="PS50172">
    <property type="entry name" value="BRCT"/>
    <property type="match status" value="2"/>
</dbReference>
<dbReference type="EMBL" id="JALJOQ010000013">
    <property type="protein sequence ID" value="KAK9810899.1"/>
    <property type="molecule type" value="Genomic_DNA"/>
</dbReference>
<proteinExistence type="predicted"/>
<evidence type="ECO:0000313" key="3">
    <source>
        <dbReference type="Proteomes" id="UP001465755"/>
    </source>
</evidence>
<dbReference type="SUPFAM" id="SSF52113">
    <property type="entry name" value="BRCT domain"/>
    <property type="match status" value="2"/>
</dbReference>
<evidence type="ECO:0000313" key="2">
    <source>
        <dbReference type="EMBL" id="KAK9810899.1"/>
    </source>
</evidence>
<dbReference type="Proteomes" id="UP001465755">
    <property type="component" value="Unassembled WGS sequence"/>
</dbReference>
<dbReference type="PANTHER" id="PTHR47181:SF2">
    <property type="entry name" value="BRCA1 C TERMINUS DOMAIN CONTAINING PROTEIN, EXPRESSED"/>
    <property type="match status" value="1"/>
</dbReference>
<evidence type="ECO:0000259" key="1">
    <source>
        <dbReference type="PROSITE" id="PS50172"/>
    </source>
</evidence>
<reference evidence="2 3" key="1">
    <citation type="journal article" date="2024" name="Nat. Commun.">
        <title>Phylogenomics reveals the evolutionary origins of lichenization in chlorophyte algae.</title>
        <authorList>
            <person name="Puginier C."/>
            <person name="Libourel C."/>
            <person name="Otte J."/>
            <person name="Skaloud P."/>
            <person name="Haon M."/>
            <person name="Grisel S."/>
            <person name="Petersen M."/>
            <person name="Berrin J.G."/>
            <person name="Delaux P.M."/>
            <person name="Dal Grande F."/>
            <person name="Keller J."/>
        </authorList>
    </citation>
    <scope>NUCLEOTIDE SEQUENCE [LARGE SCALE GENOMIC DNA]</scope>
    <source>
        <strain evidence="2 3">SAG 2036</strain>
    </source>
</reference>
<keyword evidence="3" id="KW-1185">Reference proteome</keyword>
<dbReference type="InterPro" id="IPR036420">
    <property type="entry name" value="BRCT_dom_sf"/>
</dbReference>
<dbReference type="InterPro" id="IPR044254">
    <property type="entry name" value="At4g02110-like"/>
</dbReference>
<dbReference type="PANTHER" id="PTHR47181">
    <property type="entry name" value="BRCA1 C TERMINUS DOMAIN CONTAINING PROTEIN, EXPRESSED"/>
    <property type="match status" value="1"/>
</dbReference>
<accession>A0AAW1PSQ0</accession>
<dbReference type="Gene3D" id="3.40.50.10190">
    <property type="entry name" value="BRCT domain"/>
    <property type="match status" value="2"/>
</dbReference>
<sequence length="519" mass="56534">MVAFSQMSPTSALVVATDTEGLACLTALRLGDLNLTVVDVHSLAAHTCTHVLAWHKQSEAFQWAAANGKPAVTFAWLFVRLGGDRLRDALKPLFQPFPAATIPGMSDRRVTITGYRGLFRELLLQLLAVTGQHVEKDLNLEQVTYVIVNDITEDSAKLRAIKKFFHEAPEPHRSRVKLLSVNWVYDSLSHHKDLAPDAYCFDLADTFITPGPVRPALQSRLTPITLALQPSTRASHSQQPVTQSALRKHSNPIFGCTYSVGMATTFGPDERDARLFDHQAQANHAAADFEPPEIAAVGRDWSNDRLPQLVVTRSRAAIAAAKAADVSLPKGPGTFEGHVRTEDVQLPDPAHRGLGCKGVTPARAAMQLVLALSGMHSHERDECMGIIRSLGLTCSPTGRWEPGVTHLVLPSLKRNVQVLAAMASGCLLLSWDWLKACKQHRQFIEPDEYELTGEGDGEVTAGAPHHWRMRAVERGLRAFEGLTVIICGAIAPRGDHPDSADLSSIITAGGAMRDNGLHH</sequence>
<name>A0AAW1PSQ0_9CHLO</name>
<feature type="domain" description="BRCT" evidence="1">
    <location>
        <begin position="368"/>
        <end position="451"/>
    </location>
</feature>
<comment type="caution">
    <text evidence="2">The sequence shown here is derived from an EMBL/GenBank/DDBJ whole genome shotgun (WGS) entry which is preliminary data.</text>
</comment>